<organism evidence="2 3">
    <name type="scientific">Mucilaginibacter glaciei</name>
    <dbReference type="NCBI Taxonomy" id="2772109"/>
    <lineage>
        <taxon>Bacteria</taxon>
        <taxon>Pseudomonadati</taxon>
        <taxon>Bacteroidota</taxon>
        <taxon>Sphingobacteriia</taxon>
        <taxon>Sphingobacteriales</taxon>
        <taxon>Sphingobacteriaceae</taxon>
        <taxon>Mucilaginibacter</taxon>
    </lineage>
</organism>
<evidence type="ECO:0000256" key="1">
    <source>
        <dbReference type="SAM" id="SignalP"/>
    </source>
</evidence>
<proteinExistence type="predicted"/>
<accession>A0A926S1T3</accession>
<evidence type="ECO:0008006" key="4">
    <source>
        <dbReference type="Google" id="ProtNLM"/>
    </source>
</evidence>
<keyword evidence="3" id="KW-1185">Reference proteome</keyword>
<gene>
    <name evidence="2" type="ORF">IDJ76_08555</name>
</gene>
<dbReference type="AlphaFoldDB" id="A0A926S1T3"/>
<evidence type="ECO:0000313" key="3">
    <source>
        <dbReference type="Proteomes" id="UP000619078"/>
    </source>
</evidence>
<comment type="caution">
    <text evidence="2">The sequence shown here is derived from an EMBL/GenBank/DDBJ whole genome shotgun (WGS) entry which is preliminary data.</text>
</comment>
<protein>
    <recommendedName>
        <fullName evidence="4">Tetratricopeptide repeat protein</fullName>
    </recommendedName>
</protein>
<dbReference type="Gene3D" id="1.25.40.10">
    <property type="entry name" value="Tetratricopeptide repeat domain"/>
    <property type="match status" value="2"/>
</dbReference>
<dbReference type="EMBL" id="JACWMX010000003">
    <property type="protein sequence ID" value="MBD1393147.1"/>
    <property type="molecule type" value="Genomic_DNA"/>
</dbReference>
<feature type="chain" id="PRO_5038081683" description="Tetratricopeptide repeat protein" evidence="1">
    <location>
        <begin position="21"/>
        <end position="213"/>
    </location>
</feature>
<feature type="signal peptide" evidence="1">
    <location>
        <begin position="1"/>
        <end position="20"/>
    </location>
</feature>
<keyword evidence="1" id="KW-0732">Signal</keyword>
<sequence length="213" mass="24786">MKRLLPLLAILLVFFGCAQSQDCPENINKLPMYGKLSNLKKCKEQIAFDNDFIALVDKQYKKREQGADHMVMRGWQYLRSQKLDTAMMRFNQAWLLDSTNYQIYWGYGDLLGMQKLFKQSIPYFEIALKINSKDAKLWQDVSTTYGNVFYETRDKKYLDLAINSLKKAIALDPKNPNLYGQLTAAYSYVMQKDSAQKYLKLTDKLDPNAVNQK</sequence>
<dbReference type="InterPro" id="IPR011990">
    <property type="entry name" value="TPR-like_helical_dom_sf"/>
</dbReference>
<reference evidence="2" key="1">
    <citation type="submission" date="2020-09" db="EMBL/GenBank/DDBJ databases">
        <title>Novel species of Mucilaginibacter isolated from a glacier on the Tibetan Plateau.</title>
        <authorList>
            <person name="Liu Q."/>
            <person name="Xin Y.-H."/>
        </authorList>
    </citation>
    <scope>NUCLEOTIDE SEQUENCE</scope>
    <source>
        <strain evidence="2">ZB1P21</strain>
    </source>
</reference>
<dbReference type="SUPFAM" id="SSF48452">
    <property type="entry name" value="TPR-like"/>
    <property type="match status" value="1"/>
</dbReference>
<dbReference type="PROSITE" id="PS51257">
    <property type="entry name" value="PROKAR_LIPOPROTEIN"/>
    <property type="match status" value="1"/>
</dbReference>
<dbReference type="Proteomes" id="UP000619078">
    <property type="component" value="Unassembled WGS sequence"/>
</dbReference>
<name>A0A926S1T3_9SPHI</name>
<evidence type="ECO:0000313" key="2">
    <source>
        <dbReference type="EMBL" id="MBD1393147.1"/>
    </source>
</evidence>